<gene>
    <name evidence="7" type="ORF">GCM10011333_17300</name>
</gene>
<dbReference type="RefSeq" id="WP_188550518.1">
    <property type="nucleotide sequence ID" value="NZ_BMFY01000006.1"/>
</dbReference>
<evidence type="ECO:0000256" key="1">
    <source>
        <dbReference type="ARBA" id="ARBA00004141"/>
    </source>
</evidence>
<dbReference type="InterPro" id="IPR051611">
    <property type="entry name" value="ECF_transporter_component"/>
</dbReference>
<proteinExistence type="predicted"/>
<accession>A0A8J2TY20</accession>
<dbReference type="GO" id="GO:0005886">
    <property type="term" value="C:plasma membrane"/>
    <property type="evidence" value="ECO:0007669"/>
    <property type="project" value="UniProtKB-ARBA"/>
</dbReference>
<dbReference type="InterPro" id="IPR003339">
    <property type="entry name" value="ABC/ECF_trnsptr_transmembrane"/>
</dbReference>
<dbReference type="PANTHER" id="PTHR34857:SF2">
    <property type="entry name" value="SLL0384 PROTEIN"/>
    <property type="match status" value="1"/>
</dbReference>
<evidence type="ECO:0000256" key="2">
    <source>
        <dbReference type="ARBA" id="ARBA00022475"/>
    </source>
</evidence>
<organism evidence="7 8">
    <name type="scientific">Sediminivirga luteola</name>
    <dbReference type="NCBI Taxonomy" id="1774748"/>
    <lineage>
        <taxon>Bacteria</taxon>
        <taxon>Bacillati</taxon>
        <taxon>Actinomycetota</taxon>
        <taxon>Actinomycetes</taxon>
        <taxon>Micrococcales</taxon>
        <taxon>Brevibacteriaceae</taxon>
        <taxon>Sediminivirga</taxon>
    </lineage>
</organism>
<dbReference type="Proteomes" id="UP000616114">
    <property type="component" value="Unassembled WGS sequence"/>
</dbReference>
<dbReference type="Pfam" id="PF02361">
    <property type="entry name" value="CbiQ"/>
    <property type="match status" value="1"/>
</dbReference>
<keyword evidence="3 6" id="KW-0812">Transmembrane</keyword>
<comment type="caution">
    <text evidence="7">The sequence shown here is derived from an EMBL/GenBank/DDBJ whole genome shotgun (WGS) entry which is preliminary data.</text>
</comment>
<feature type="transmembrane region" description="Helical" evidence="6">
    <location>
        <begin position="84"/>
        <end position="106"/>
    </location>
</feature>
<sequence>MLLACAMLLVYGVASPLMPAAVLLLSAAAALCSPRVRLRSWLLGMLVLAGPMLLVVGVVQGLFYPGPAEVLWSWGPARLTAEGAAVAAQLWLRVAAMVSVCLVFALSADAGRVFDALIVLRLPLGLAYVCAAAVGMVPRLRQRLGDTLAARAARGHDTRRLGVRLRLLGGIAAGLLLSSLTDLDQRHDALVQRGFGTARRPAPWRRYPDGRLQRTLRWALPALSLAVVAASIGGWLPLPAASDLIPALAAGSEHP</sequence>
<feature type="transmembrane region" description="Helical" evidence="6">
    <location>
        <begin position="218"/>
        <end position="238"/>
    </location>
</feature>
<evidence type="ECO:0000256" key="4">
    <source>
        <dbReference type="ARBA" id="ARBA00022989"/>
    </source>
</evidence>
<dbReference type="EMBL" id="BMFY01000006">
    <property type="protein sequence ID" value="GGA14835.1"/>
    <property type="molecule type" value="Genomic_DNA"/>
</dbReference>
<keyword evidence="2" id="KW-1003">Cell membrane</keyword>
<evidence type="ECO:0000256" key="6">
    <source>
        <dbReference type="SAM" id="Phobius"/>
    </source>
</evidence>
<protein>
    <recommendedName>
        <fullName evidence="9">Energy-coupling factor transport system permease protein</fullName>
    </recommendedName>
</protein>
<reference evidence="7" key="2">
    <citation type="submission" date="2020-09" db="EMBL/GenBank/DDBJ databases">
        <authorList>
            <person name="Sun Q."/>
            <person name="Zhou Y."/>
        </authorList>
    </citation>
    <scope>NUCLEOTIDE SEQUENCE</scope>
    <source>
        <strain evidence="7">CGMCC 1.12785</strain>
    </source>
</reference>
<evidence type="ECO:0000313" key="8">
    <source>
        <dbReference type="Proteomes" id="UP000616114"/>
    </source>
</evidence>
<evidence type="ECO:0008006" key="9">
    <source>
        <dbReference type="Google" id="ProtNLM"/>
    </source>
</evidence>
<reference evidence="7" key="1">
    <citation type="journal article" date="2014" name="Int. J. Syst. Evol. Microbiol.">
        <title>Complete genome sequence of Corynebacterium casei LMG S-19264T (=DSM 44701T), isolated from a smear-ripened cheese.</title>
        <authorList>
            <consortium name="US DOE Joint Genome Institute (JGI-PGF)"/>
            <person name="Walter F."/>
            <person name="Albersmeier A."/>
            <person name="Kalinowski J."/>
            <person name="Ruckert C."/>
        </authorList>
    </citation>
    <scope>NUCLEOTIDE SEQUENCE</scope>
    <source>
        <strain evidence="7">CGMCC 1.12785</strain>
    </source>
</reference>
<keyword evidence="5 6" id="KW-0472">Membrane</keyword>
<evidence type="ECO:0000313" key="7">
    <source>
        <dbReference type="EMBL" id="GGA14835.1"/>
    </source>
</evidence>
<evidence type="ECO:0000256" key="3">
    <source>
        <dbReference type="ARBA" id="ARBA00022692"/>
    </source>
</evidence>
<name>A0A8J2TY20_9MICO</name>
<feature type="transmembrane region" description="Helical" evidence="6">
    <location>
        <begin position="118"/>
        <end position="140"/>
    </location>
</feature>
<dbReference type="CDD" id="cd16914">
    <property type="entry name" value="EcfT"/>
    <property type="match status" value="1"/>
</dbReference>
<keyword evidence="4 6" id="KW-1133">Transmembrane helix</keyword>
<evidence type="ECO:0000256" key="5">
    <source>
        <dbReference type="ARBA" id="ARBA00023136"/>
    </source>
</evidence>
<dbReference type="PANTHER" id="PTHR34857">
    <property type="entry name" value="SLL0384 PROTEIN"/>
    <property type="match status" value="1"/>
</dbReference>
<comment type="subcellular location">
    <subcellularLocation>
        <location evidence="1">Membrane</location>
        <topology evidence="1">Multi-pass membrane protein</topology>
    </subcellularLocation>
</comment>
<dbReference type="AlphaFoldDB" id="A0A8J2TY20"/>
<keyword evidence="8" id="KW-1185">Reference proteome</keyword>
<feature type="transmembrane region" description="Helical" evidence="6">
    <location>
        <begin position="42"/>
        <end position="63"/>
    </location>
</feature>